<evidence type="ECO:0000256" key="1">
    <source>
        <dbReference type="SAM" id="MobiDB-lite"/>
    </source>
</evidence>
<dbReference type="AlphaFoldDB" id="A0A6A5BK56"/>
<dbReference type="VEuPathDB" id="AmoebaDB:NfTy_093370"/>
<dbReference type="InterPro" id="IPR004177">
    <property type="entry name" value="DDHD_dom"/>
</dbReference>
<dbReference type="SUPFAM" id="SSF53474">
    <property type="entry name" value="alpha/beta-Hydrolases"/>
    <property type="match status" value="1"/>
</dbReference>
<feature type="region of interest" description="Disordered" evidence="1">
    <location>
        <begin position="25"/>
        <end position="63"/>
    </location>
</feature>
<dbReference type="InterPro" id="IPR029058">
    <property type="entry name" value="AB_hydrolase_fold"/>
</dbReference>
<evidence type="ECO:0000259" key="2">
    <source>
        <dbReference type="PROSITE" id="PS51043"/>
    </source>
</evidence>
<dbReference type="GO" id="GO:0046872">
    <property type="term" value="F:metal ion binding"/>
    <property type="evidence" value="ECO:0007669"/>
    <property type="project" value="InterPro"/>
</dbReference>
<dbReference type="RefSeq" id="XP_044557932.1">
    <property type="nucleotide sequence ID" value="XM_044712278.1"/>
</dbReference>
<protein>
    <recommendedName>
        <fullName evidence="2">DDHD domain-containing protein</fullName>
    </recommendedName>
</protein>
<reference evidence="3 4" key="1">
    <citation type="journal article" date="2019" name="Sci. Rep.">
        <title>Nanopore sequencing improves the draft genome of the human pathogenic amoeba Naegleria fowleri.</title>
        <authorList>
            <person name="Liechti N."/>
            <person name="Schurch N."/>
            <person name="Bruggmann R."/>
            <person name="Wittwer M."/>
        </authorList>
    </citation>
    <scope>NUCLEOTIDE SEQUENCE [LARGE SCALE GENOMIC DNA]</scope>
    <source>
        <strain evidence="3 4">ATCC 30894</strain>
    </source>
</reference>
<dbReference type="SMART" id="SM01127">
    <property type="entry name" value="DDHD"/>
    <property type="match status" value="1"/>
</dbReference>
<gene>
    <name evidence="3" type="ORF">FDP41_008426</name>
</gene>
<sequence>MFNWPSMFQNNKHDSNSLSELNKLQTTTTNSNHTTTTTTTTTTTSTTAMNNNNNHHHHHHNNNTRETTLLADHDDHDFELIHRSSLLSKSTTTATTTSTPTTTTLTPPPPNKEAEEEEEDSSSHIHLIILIAGMGARKNHPLGESILIPAGKWFDIHKCQMAMKESIHNLYNQYASNQVKSQSPHIIVKSIDYCSTVREEGGYSEKLNLVTMKSGAQLLRTIANESMIDVLMYNSEKIKKQMQQVALKQINEILDEMEGLPVKTISIVGHSLGSVLAFDILYQHQLSENTLLKRTPTHCFLLGSPLGLFLTMDIQTNHRELEAFHFVNPISGKKQLLRDLPVYHLYHPYDPVAYRLDPHLDPKFAKFDPLSLDFFSRRVRPPTHPVVQLTNAFNQMLVTLGVDTNKVDDEYRELIDQYEIIDHALPVMSEIVINEYLSASDVHLKYWSNYEVVSFILEKLNLISAAAVNGSQ</sequence>
<name>A0A6A5BK56_NAEFO</name>
<proteinExistence type="predicted"/>
<dbReference type="Proteomes" id="UP000444721">
    <property type="component" value="Unassembled WGS sequence"/>
</dbReference>
<dbReference type="GO" id="GO:0004620">
    <property type="term" value="F:phospholipase activity"/>
    <property type="evidence" value="ECO:0007669"/>
    <property type="project" value="TreeGrafter"/>
</dbReference>
<feature type="domain" description="DDHD" evidence="2">
    <location>
        <begin position="292"/>
        <end position="462"/>
    </location>
</feature>
<feature type="compositionally biased region" description="Low complexity" evidence="1">
    <location>
        <begin position="26"/>
        <end position="53"/>
    </location>
</feature>
<accession>A0A6A5BK56</accession>
<keyword evidence="4" id="KW-1185">Reference proteome</keyword>
<feature type="region of interest" description="Disordered" evidence="1">
    <location>
        <begin position="88"/>
        <end position="123"/>
    </location>
</feature>
<dbReference type="EMBL" id="VFQX01000061">
    <property type="protein sequence ID" value="KAF0973219.1"/>
    <property type="molecule type" value="Genomic_DNA"/>
</dbReference>
<dbReference type="Pfam" id="PF02862">
    <property type="entry name" value="DDHD"/>
    <property type="match status" value="1"/>
</dbReference>
<evidence type="ECO:0000313" key="3">
    <source>
        <dbReference type="EMBL" id="KAF0973219.1"/>
    </source>
</evidence>
<dbReference type="GO" id="GO:0005737">
    <property type="term" value="C:cytoplasm"/>
    <property type="evidence" value="ECO:0007669"/>
    <property type="project" value="TreeGrafter"/>
</dbReference>
<dbReference type="PANTHER" id="PTHR23509">
    <property type="entry name" value="PA-PL1 PHOSPHOLIPASE FAMILY"/>
    <property type="match status" value="1"/>
</dbReference>
<dbReference type="VEuPathDB" id="AmoebaDB:FDP41_008426"/>
<comment type="caution">
    <text evidence="3">The sequence shown here is derived from an EMBL/GenBank/DDBJ whole genome shotgun (WGS) entry which is preliminary data.</text>
</comment>
<dbReference type="PANTHER" id="PTHR23509:SF10">
    <property type="entry name" value="LD21067P"/>
    <property type="match status" value="1"/>
</dbReference>
<dbReference type="VEuPathDB" id="AmoebaDB:NF0033360"/>
<dbReference type="OMA" id="DILYQHQ"/>
<organism evidence="3 4">
    <name type="scientific">Naegleria fowleri</name>
    <name type="common">Brain eating amoeba</name>
    <dbReference type="NCBI Taxonomy" id="5763"/>
    <lineage>
        <taxon>Eukaryota</taxon>
        <taxon>Discoba</taxon>
        <taxon>Heterolobosea</taxon>
        <taxon>Tetramitia</taxon>
        <taxon>Eutetramitia</taxon>
        <taxon>Vahlkampfiidae</taxon>
        <taxon>Naegleria</taxon>
    </lineage>
</organism>
<dbReference type="GeneID" id="68115644"/>
<feature type="compositionally biased region" description="Low complexity" evidence="1">
    <location>
        <begin position="88"/>
        <end position="105"/>
    </location>
</feature>
<evidence type="ECO:0000313" key="4">
    <source>
        <dbReference type="Proteomes" id="UP000444721"/>
    </source>
</evidence>
<dbReference type="PROSITE" id="PS51043">
    <property type="entry name" value="DDHD"/>
    <property type="match status" value="1"/>
</dbReference>
<dbReference type="InterPro" id="IPR058055">
    <property type="entry name" value="PA-PLA1"/>
</dbReference>
<dbReference type="OrthoDB" id="431378at2759"/>